<dbReference type="SFLD" id="SFLDS00029">
    <property type="entry name" value="Radical_SAM"/>
    <property type="match status" value="1"/>
</dbReference>
<keyword evidence="4 12" id="KW-0479">Metal-binding</keyword>
<evidence type="ECO:0000256" key="8">
    <source>
        <dbReference type="ARBA" id="ARBA00023134"/>
    </source>
</evidence>
<dbReference type="GO" id="GO:0061798">
    <property type="term" value="F:GTP 3',8'-cyclase activity"/>
    <property type="evidence" value="ECO:0007669"/>
    <property type="project" value="UniProtKB-UniRule"/>
</dbReference>
<dbReference type="GO" id="GO:0006777">
    <property type="term" value="P:Mo-molybdopterin cofactor biosynthetic process"/>
    <property type="evidence" value="ECO:0007669"/>
    <property type="project" value="UniProtKB-UniRule"/>
</dbReference>
<dbReference type="InterPro" id="IPR010505">
    <property type="entry name" value="MoaA_twitch"/>
</dbReference>
<dbReference type="GO" id="GO:0051539">
    <property type="term" value="F:4 iron, 4 sulfur cluster binding"/>
    <property type="evidence" value="ECO:0007669"/>
    <property type="project" value="UniProtKB-UniRule"/>
</dbReference>
<dbReference type="InterPro" id="IPR013785">
    <property type="entry name" value="Aldolase_TIM"/>
</dbReference>
<comment type="cofactor">
    <cofactor evidence="12">
        <name>[4Fe-4S] cluster</name>
        <dbReference type="ChEBI" id="CHEBI:49883"/>
    </cofactor>
    <text evidence="12">Binds 2 [4Fe-4S] clusters. Binds 1 [4Fe-4S] cluster coordinated with 3 cysteines and an exchangeable S-adenosyl-L-methionine and 1 [4Fe-4S] cluster coordinated with 3 cysteines and the GTP-derived substrate.</text>
</comment>
<keyword evidence="6 12" id="KW-0408">Iron</keyword>
<keyword evidence="5 12" id="KW-0547">Nucleotide-binding</keyword>
<keyword evidence="15" id="KW-1185">Reference proteome</keyword>
<dbReference type="PROSITE" id="PS01305">
    <property type="entry name" value="MOAA_NIFB_PQQE"/>
    <property type="match status" value="1"/>
</dbReference>
<dbReference type="SUPFAM" id="SSF102114">
    <property type="entry name" value="Radical SAM enzymes"/>
    <property type="match status" value="1"/>
</dbReference>
<keyword evidence="7 12" id="KW-0411">Iron-sulfur</keyword>
<dbReference type="SMART" id="SM00729">
    <property type="entry name" value="Elp3"/>
    <property type="match status" value="1"/>
</dbReference>
<evidence type="ECO:0000256" key="3">
    <source>
        <dbReference type="ARBA" id="ARBA00022691"/>
    </source>
</evidence>
<dbReference type="SFLD" id="SFLDG01386">
    <property type="entry name" value="main_SPASM_domain-containing"/>
    <property type="match status" value="1"/>
</dbReference>
<evidence type="ECO:0000256" key="9">
    <source>
        <dbReference type="ARBA" id="ARBA00023150"/>
    </source>
</evidence>
<comment type="subunit">
    <text evidence="12">Monomer and homodimer.</text>
</comment>
<dbReference type="InterPro" id="IPR058240">
    <property type="entry name" value="rSAM_sf"/>
</dbReference>
<dbReference type="InterPro" id="IPR007197">
    <property type="entry name" value="rSAM"/>
</dbReference>
<dbReference type="NCBIfam" id="TIGR02666">
    <property type="entry name" value="moaA"/>
    <property type="match status" value="1"/>
</dbReference>
<dbReference type="GO" id="GO:1904047">
    <property type="term" value="F:S-adenosyl-L-methionine binding"/>
    <property type="evidence" value="ECO:0007669"/>
    <property type="project" value="UniProtKB-UniRule"/>
</dbReference>
<evidence type="ECO:0000256" key="4">
    <source>
        <dbReference type="ARBA" id="ARBA00022723"/>
    </source>
</evidence>
<dbReference type="GO" id="GO:0061799">
    <property type="term" value="F:cyclic pyranopterin monophosphate synthase activity"/>
    <property type="evidence" value="ECO:0007669"/>
    <property type="project" value="TreeGrafter"/>
</dbReference>
<name>A0A511XNG8_9PROT</name>
<evidence type="ECO:0000256" key="7">
    <source>
        <dbReference type="ARBA" id="ARBA00023014"/>
    </source>
</evidence>
<feature type="binding site" evidence="12">
    <location>
        <position position="29"/>
    </location>
    <ligand>
        <name>S-adenosyl-L-methionine</name>
        <dbReference type="ChEBI" id="CHEBI:59789"/>
    </ligand>
</feature>
<feature type="binding site" evidence="12">
    <location>
        <position position="27"/>
    </location>
    <ligand>
        <name>[4Fe-4S] cluster</name>
        <dbReference type="ChEBI" id="CHEBI:49883"/>
        <label>1</label>
        <note>4Fe-4S-S-AdoMet</note>
    </ligand>
</feature>
<feature type="binding site" evidence="12">
    <location>
        <position position="265"/>
    </location>
    <ligand>
        <name>[4Fe-4S] cluster</name>
        <dbReference type="ChEBI" id="CHEBI:49883"/>
        <label>2</label>
        <note>4Fe-4S-substrate</note>
    </ligand>
</feature>
<dbReference type="EMBL" id="BJYG01000043">
    <property type="protein sequence ID" value="GEN64491.1"/>
    <property type="molecule type" value="Genomic_DNA"/>
</dbReference>
<reference evidence="14 15" key="1">
    <citation type="submission" date="2019-07" db="EMBL/GenBank/DDBJ databases">
        <title>Whole genome shotgun sequence of Acetobacter oeni NBRC 105207.</title>
        <authorList>
            <person name="Hosoyama A."/>
            <person name="Uohara A."/>
            <person name="Ohji S."/>
            <person name="Ichikawa N."/>
        </authorList>
    </citation>
    <scope>NUCLEOTIDE SEQUENCE [LARGE SCALE GENOMIC DNA]</scope>
    <source>
        <strain evidence="14 15">NBRC 105207</strain>
    </source>
</reference>
<evidence type="ECO:0000256" key="11">
    <source>
        <dbReference type="ARBA" id="ARBA00048697"/>
    </source>
</evidence>
<dbReference type="InterPro" id="IPR050105">
    <property type="entry name" value="MoCo_biosynth_MoaA/MoaC"/>
</dbReference>
<feature type="binding site" evidence="12">
    <location>
        <position position="164"/>
    </location>
    <ligand>
        <name>GTP</name>
        <dbReference type="ChEBI" id="CHEBI:37565"/>
    </ligand>
</feature>
<dbReference type="InterPro" id="IPR006638">
    <property type="entry name" value="Elp3/MiaA/NifB-like_rSAM"/>
</dbReference>
<accession>A0A511XNG8</accession>
<evidence type="ECO:0000256" key="10">
    <source>
        <dbReference type="ARBA" id="ARBA00023239"/>
    </source>
</evidence>
<sequence>MGAASDQLGRPLRDLRISVMDRCNFRCPYCMPEAAYPEGFRFLRPAERLDFDEIERVARVSAELGVTKLRLTGGEPLLRPGLPDLVARLVRIPGIQDVALTTNGVLLERHVAALREAGLHRVTISLDSLDPVVFARLSGGRAELPAVLRSIGAASHAGFPVGVKINTVVQRSVNDADVTGLLAHFRHTGIVVRLIEYMDVGNRNGWKHDDVVPSRELLDRVQALWPVEPLEPNYRGEVARRYRYADGGGEIGFISSVTAPFCGGCSRARLSSNGQLYTCLFATKGTDLRAVLRAGVQSAGDEEPLRQALTKLWRNRADRYSEERAQPSVDENKVRGKIEMHYIGG</sequence>
<feature type="binding site" evidence="12">
    <location>
        <position position="70"/>
    </location>
    <ligand>
        <name>GTP</name>
        <dbReference type="ChEBI" id="CHEBI:37565"/>
    </ligand>
</feature>
<keyword evidence="2 12" id="KW-0004">4Fe-4S</keyword>
<dbReference type="UniPathway" id="UPA00344"/>
<gene>
    <name evidence="14" type="primary">moaA_2</name>
    <name evidence="12" type="synonym">moaA</name>
    <name evidence="14" type="ORF">AOE01nite_27150</name>
</gene>
<feature type="binding site" evidence="12">
    <location>
        <begin position="267"/>
        <end position="269"/>
    </location>
    <ligand>
        <name>GTP</name>
        <dbReference type="ChEBI" id="CHEBI:37565"/>
    </ligand>
</feature>
<dbReference type="GO" id="GO:0046872">
    <property type="term" value="F:metal ion binding"/>
    <property type="evidence" value="ECO:0007669"/>
    <property type="project" value="UniProtKB-KW"/>
</dbReference>
<dbReference type="EC" id="4.1.99.22" evidence="1 12"/>
<evidence type="ECO:0000256" key="5">
    <source>
        <dbReference type="ARBA" id="ARBA00022741"/>
    </source>
</evidence>
<evidence type="ECO:0000256" key="6">
    <source>
        <dbReference type="ARBA" id="ARBA00023004"/>
    </source>
</evidence>
<dbReference type="Pfam" id="PF06463">
    <property type="entry name" value="Mob_synth_C"/>
    <property type="match status" value="1"/>
</dbReference>
<evidence type="ECO:0000259" key="13">
    <source>
        <dbReference type="PROSITE" id="PS51918"/>
    </source>
</evidence>
<dbReference type="InterPro" id="IPR000385">
    <property type="entry name" value="MoaA_NifB_PqqE_Fe-S-bd_CS"/>
</dbReference>
<comment type="function">
    <text evidence="12">Catalyzes the cyclization of GTP to (8S)-3',8-cyclo-7,8-dihydroguanosine 5'-triphosphate.</text>
</comment>
<dbReference type="AlphaFoldDB" id="A0A511XNG8"/>
<dbReference type="HAMAP" id="MF_01225_B">
    <property type="entry name" value="MoaA_B"/>
    <property type="match status" value="1"/>
</dbReference>
<feature type="binding site" evidence="12">
    <location>
        <position position="125"/>
    </location>
    <ligand>
        <name>S-adenosyl-L-methionine</name>
        <dbReference type="ChEBI" id="CHEBI:59789"/>
    </ligand>
</feature>
<feature type="binding site" evidence="12">
    <location>
        <position position="279"/>
    </location>
    <ligand>
        <name>[4Fe-4S] cluster</name>
        <dbReference type="ChEBI" id="CHEBI:49883"/>
        <label>2</label>
        <note>4Fe-4S-substrate</note>
    </ligand>
</feature>
<evidence type="ECO:0000313" key="15">
    <source>
        <dbReference type="Proteomes" id="UP000321746"/>
    </source>
</evidence>
<dbReference type="SFLD" id="SFLDG01067">
    <property type="entry name" value="SPASM/twitch_domain_containing"/>
    <property type="match status" value="1"/>
</dbReference>
<feature type="binding site" evidence="12">
    <location>
        <position position="198"/>
    </location>
    <ligand>
        <name>S-adenosyl-L-methionine</name>
        <dbReference type="ChEBI" id="CHEBI:59789"/>
    </ligand>
</feature>
<protein>
    <recommendedName>
        <fullName evidence="1 12">GTP 3',8-cyclase</fullName>
        <ecNumber evidence="1 12">4.1.99.22</ecNumber>
    </recommendedName>
    <alternativeName>
        <fullName evidence="12">Molybdenum cofactor biosynthesis protein A</fullName>
    </alternativeName>
</protein>
<keyword evidence="9 12" id="KW-0501">Molybdenum cofactor biosynthesis</keyword>
<dbReference type="RefSeq" id="WP_146891074.1">
    <property type="nucleotide sequence ID" value="NZ_BJYG01000043.1"/>
</dbReference>
<organism evidence="14 15">
    <name type="scientific">Acetobacter oeni</name>
    <dbReference type="NCBI Taxonomy" id="304077"/>
    <lineage>
        <taxon>Bacteria</taxon>
        <taxon>Pseudomonadati</taxon>
        <taxon>Pseudomonadota</taxon>
        <taxon>Alphaproteobacteria</taxon>
        <taxon>Acetobacterales</taxon>
        <taxon>Acetobacteraceae</taxon>
        <taxon>Acetobacter</taxon>
    </lineage>
</organism>
<feature type="binding site" evidence="12">
    <location>
        <position position="23"/>
    </location>
    <ligand>
        <name>[4Fe-4S] cluster</name>
        <dbReference type="ChEBI" id="CHEBI:49883"/>
        <label>1</label>
        <note>4Fe-4S-S-AdoMet</note>
    </ligand>
</feature>
<comment type="pathway">
    <text evidence="12">Cofactor biosynthesis; molybdopterin biosynthesis.</text>
</comment>
<dbReference type="GO" id="GO:0005525">
    <property type="term" value="F:GTP binding"/>
    <property type="evidence" value="ECO:0007669"/>
    <property type="project" value="UniProtKB-UniRule"/>
</dbReference>
<dbReference type="InterPro" id="IPR013483">
    <property type="entry name" value="MoaA"/>
</dbReference>
<comment type="caution">
    <text evidence="14">The sequence shown here is derived from an EMBL/GenBank/DDBJ whole genome shotgun (WGS) entry which is preliminary data.</text>
</comment>
<evidence type="ECO:0000256" key="1">
    <source>
        <dbReference type="ARBA" id="ARBA00012167"/>
    </source>
</evidence>
<evidence type="ECO:0000256" key="2">
    <source>
        <dbReference type="ARBA" id="ARBA00022485"/>
    </source>
</evidence>
<comment type="catalytic activity">
    <reaction evidence="11 12">
        <text>GTP + AH2 + S-adenosyl-L-methionine = (8S)-3',8-cyclo-7,8-dihydroguanosine 5'-triphosphate + 5'-deoxyadenosine + L-methionine + A + H(+)</text>
        <dbReference type="Rhea" id="RHEA:49576"/>
        <dbReference type="ChEBI" id="CHEBI:13193"/>
        <dbReference type="ChEBI" id="CHEBI:15378"/>
        <dbReference type="ChEBI" id="CHEBI:17319"/>
        <dbReference type="ChEBI" id="CHEBI:17499"/>
        <dbReference type="ChEBI" id="CHEBI:37565"/>
        <dbReference type="ChEBI" id="CHEBI:57844"/>
        <dbReference type="ChEBI" id="CHEBI:59789"/>
        <dbReference type="ChEBI" id="CHEBI:131766"/>
        <dbReference type="EC" id="4.1.99.22"/>
    </reaction>
</comment>
<dbReference type="OrthoDB" id="9763993at2"/>
<evidence type="ECO:0000256" key="12">
    <source>
        <dbReference type="HAMAP-Rule" id="MF_01225"/>
    </source>
</evidence>
<dbReference type="Proteomes" id="UP000321746">
    <property type="component" value="Unassembled WGS sequence"/>
</dbReference>
<dbReference type="PANTHER" id="PTHR22960:SF0">
    <property type="entry name" value="MOLYBDENUM COFACTOR BIOSYNTHESIS PROTEIN 1"/>
    <property type="match status" value="1"/>
</dbReference>
<keyword evidence="10 12" id="KW-0456">Lyase</keyword>
<dbReference type="SFLD" id="SFLDG01383">
    <property type="entry name" value="cyclic_pyranopterin_phosphate"/>
    <property type="match status" value="1"/>
</dbReference>
<evidence type="ECO:0000313" key="14">
    <source>
        <dbReference type="EMBL" id="GEN64491.1"/>
    </source>
</evidence>
<feature type="binding site" evidence="12">
    <location>
        <position position="30"/>
    </location>
    <ligand>
        <name>[4Fe-4S] cluster</name>
        <dbReference type="ChEBI" id="CHEBI:49883"/>
        <label>1</label>
        <note>4Fe-4S-S-AdoMet</note>
    </ligand>
</feature>
<feature type="domain" description="Radical SAM core" evidence="13">
    <location>
        <begin position="7"/>
        <end position="235"/>
    </location>
</feature>
<dbReference type="InterPro" id="IPR040064">
    <property type="entry name" value="MoaA-like"/>
</dbReference>
<feature type="binding site" evidence="12">
    <location>
        <position position="262"/>
    </location>
    <ligand>
        <name>[4Fe-4S] cluster</name>
        <dbReference type="ChEBI" id="CHEBI:49883"/>
        <label>2</label>
        <note>4Fe-4S-substrate</note>
    </ligand>
</feature>
<comment type="similarity">
    <text evidence="12">Belongs to the radical SAM superfamily. MoaA family.</text>
</comment>
<feature type="binding site" evidence="12">
    <location>
        <position position="16"/>
    </location>
    <ligand>
        <name>GTP</name>
        <dbReference type="ChEBI" id="CHEBI:37565"/>
    </ligand>
</feature>
<dbReference type="Pfam" id="PF04055">
    <property type="entry name" value="Radical_SAM"/>
    <property type="match status" value="1"/>
</dbReference>
<dbReference type="PANTHER" id="PTHR22960">
    <property type="entry name" value="MOLYBDOPTERIN COFACTOR SYNTHESIS PROTEIN A"/>
    <property type="match status" value="1"/>
</dbReference>
<keyword evidence="8 12" id="KW-0342">GTP-binding</keyword>
<keyword evidence="3 12" id="KW-0949">S-adenosyl-L-methionine</keyword>
<feature type="binding site" evidence="12">
    <location>
        <position position="101"/>
    </location>
    <ligand>
        <name>GTP</name>
        <dbReference type="ChEBI" id="CHEBI:37565"/>
    </ligand>
</feature>
<dbReference type="CDD" id="cd21117">
    <property type="entry name" value="Twitch_MoaA"/>
    <property type="match status" value="1"/>
</dbReference>
<dbReference type="CDD" id="cd01335">
    <property type="entry name" value="Radical_SAM"/>
    <property type="match status" value="1"/>
</dbReference>
<feature type="binding site" evidence="12">
    <location>
        <position position="74"/>
    </location>
    <ligand>
        <name>S-adenosyl-L-methionine</name>
        <dbReference type="ChEBI" id="CHEBI:59789"/>
    </ligand>
</feature>
<dbReference type="Gene3D" id="3.20.20.70">
    <property type="entry name" value="Aldolase class I"/>
    <property type="match status" value="1"/>
</dbReference>
<proteinExistence type="inferred from homology"/>
<dbReference type="PROSITE" id="PS51918">
    <property type="entry name" value="RADICAL_SAM"/>
    <property type="match status" value="1"/>
</dbReference>